<proteinExistence type="inferred from homology"/>
<evidence type="ECO:0000256" key="3">
    <source>
        <dbReference type="ARBA" id="ARBA00022777"/>
    </source>
</evidence>
<feature type="domain" description="Carbohydrate kinase PfkB" evidence="4">
    <location>
        <begin position="24"/>
        <end position="288"/>
    </location>
</feature>
<evidence type="ECO:0000259" key="4">
    <source>
        <dbReference type="Pfam" id="PF00294"/>
    </source>
</evidence>
<organism evidence="5 6">
    <name type="scientific">Oleiharenicola lentus</name>
    <dbReference type="NCBI Taxonomy" id="2508720"/>
    <lineage>
        <taxon>Bacteria</taxon>
        <taxon>Pseudomonadati</taxon>
        <taxon>Verrucomicrobiota</taxon>
        <taxon>Opitutia</taxon>
        <taxon>Opitutales</taxon>
        <taxon>Opitutaceae</taxon>
        <taxon>Oleiharenicola</taxon>
    </lineage>
</organism>
<dbReference type="OrthoDB" id="9813569at2"/>
<dbReference type="InterPro" id="IPR011611">
    <property type="entry name" value="PfkB_dom"/>
</dbReference>
<evidence type="ECO:0000256" key="1">
    <source>
        <dbReference type="ARBA" id="ARBA00010688"/>
    </source>
</evidence>
<dbReference type="Gene3D" id="3.40.1190.20">
    <property type="match status" value="1"/>
</dbReference>
<reference evidence="5 6" key="1">
    <citation type="submission" date="2019-01" db="EMBL/GenBank/DDBJ databases">
        <title>Lacunisphaera sp. strain TWA-58.</title>
        <authorList>
            <person name="Chen W.-M."/>
        </authorList>
    </citation>
    <scope>NUCLEOTIDE SEQUENCE [LARGE SCALE GENOMIC DNA]</scope>
    <source>
        <strain evidence="5 6">TWA-58</strain>
    </source>
</reference>
<sequence>MSDPRPTVVCFGEILWDFLPRGAFPGGAPFNVCYHLHRLGLRAHLVSGVGQDLLGDDLLHRLKGWGLETEGVTRHRGLPTGHVRAVLDATGSANYEIAPEVAWDQIIPGEDTMRAVFGAQALVFGSLAQRSPVNRASLDRLLAILPAGALRVLDVNLRAPHDAPALITDLARKATLLKVNAGEAARLAEDQPGFGREEGHARTLAEKYGCALVCVTSGEHGAGLLAEGTWHWANAQPVTVRDTVGAGDAFTAGLLAGLLLHRESPAAALARACRLGEFVASHDGATPAYTTDAQGRPVG</sequence>
<evidence type="ECO:0000313" key="6">
    <source>
        <dbReference type="Proteomes" id="UP000290218"/>
    </source>
</evidence>
<keyword evidence="2" id="KW-0808">Transferase</keyword>
<name>A0A4Q1CCE1_9BACT</name>
<dbReference type="EMBL" id="SDHX01000001">
    <property type="protein sequence ID" value="RXK56795.1"/>
    <property type="molecule type" value="Genomic_DNA"/>
</dbReference>
<dbReference type="GO" id="GO:0016301">
    <property type="term" value="F:kinase activity"/>
    <property type="evidence" value="ECO:0007669"/>
    <property type="project" value="UniProtKB-KW"/>
</dbReference>
<comment type="caution">
    <text evidence="5">The sequence shown here is derived from an EMBL/GenBank/DDBJ whole genome shotgun (WGS) entry which is preliminary data.</text>
</comment>
<dbReference type="InterPro" id="IPR002173">
    <property type="entry name" value="Carboh/pur_kinase_PfkB_CS"/>
</dbReference>
<protein>
    <submittedName>
        <fullName evidence="5">Carbohydrate kinase</fullName>
    </submittedName>
</protein>
<evidence type="ECO:0000256" key="2">
    <source>
        <dbReference type="ARBA" id="ARBA00022679"/>
    </source>
</evidence>
<dbReference type="InterPro" id="IPR050306">
    <property type="entry name" value="PfkB_Carbo_kinase"/>
</dbReference>
<keyword evidence="3 5" id="KW-0418">Kinase</keyword>
<gene>
    <name evidence="5" type="ORF">ESB00_13265</name>
</gene>
<dbReference type="PANTHER" id="PTHR43085">
    <property type="entry name" value="HEXOKINASE FAMILY MEMBER"/>
    <property type="match status" value="1"/>
</dbReference>
<dbReference type="Proteomes" id="UP000290218">
    <property type="component" value="Unassembled WGS sequence"/>
</dbReference>
<dbReference type="PROSITE" id="PS00584">
    <property type="entry name" value="PFKB_KINASES_2"/>
    <property type="match status" value="1"/>
</dbReference>
<evidence type="ECO:0000313" key="5">
    <source>
        <dbReference type="EMBL" id="RXK56795.1"/>
    </source>
</evidence>
<dbReference type="PANTHER" id="PTHR43085:SF57">
    <property type="entry name" value="CARBOHYDRATE KINASE PFKB DOMAIN-CONTAINING PROTEIN"/>
    <property type="match status" value="1"/>
</dbReference>
<keyword evidence="6" id="KW-1185">Reference proteome</keyword>
<accession>A0A4Q1CCE1</accession>
<comment type="similarity">
    <text evidence="1">Belongs to the carbohydrate kinase PfkB family.</text>
</comment>
<dbReference type="InterPro" id="IPR029056">
    <property type="entry name" value="Ribokinase-like"/>
</dbReference>
<dbReference type="SUPFAM" id="SSF53613">
    <property type="entry name" value="Ribokinase-like"/>
    <property type="match status" value="1"/>
</dbReference>
<dbReference type="Pfam" id="PF00294">
    <property type="entry name" value="PfkB"/>
    <property type="match status" value="1"/>
</dbReference>
<dbReference type="RefSeq" id="WP_129048160.1">
    <property type="nucleotide sequence ID" value="NZ_SDHX01000001.1"/>
</dbReference>
<dbReference type="AlphaFoldDB" id="A0A4Q1CCE1"/>